<evidence type="ECO:0000256" key="6">
    <source>
        <dbReference type="SAM" id="MobiDB-lite"/>
    </source>
</evidence>
<dbReference type="Gene3D" id="1.10.132.20">
    <property type="entry name" value="Ribosome-recycling factor"/>
    <property type="match status" value="1"/>
</dbReference>
<dbReference type="InterPro" id="IPR036191">
    <property type="entry name" value="RRF_sf"/>
</dbReference>
<evidence type="ECO:0000256" key="2">
    <source>
        <dbReference type="ARBA" id="ARBA00005912"/>
    </source>
</evidence>
<evidence type="ECO:0000313" key="8">
    <source>
        <dbReference type="EMBL" id="SER59957.1"/>
    </source>
</evidence>
<dbReference type="HAMAP" id="MF_00040">
    <property type="entry name" value="RRF"/>
    <property type="match status" value="1"/>
</dbReference>
<dbReference type="RefSeq" id="WP_093047564.1">
    <property type="nucleotide sequence ID" value="NZ_FOGT01000002.1"/>
</dbReference>
<dbReference type="InterPro" id="IPR002661">
    <property type="entry name" value="Ribosome_recyc_fac"/>
</dbReference>
<dbReference type="NCBIfam" id="TIGR00496">
    <property type="entry name" value="frr"/>
    <property type="match status" value="1"/>
</dbReference>
<protein>
    <recommendedName>
        <fullName evidence="5">Ribosome-recycling factor</fullName>
        <shortName evidence="5">RRF</shortName>
    </recommendedName>
    <alternativeName>
        <fullName evidence="5">Ribosome-releasing factor</fullName>
    </alternativeName>
</protein>
<dbReference type="EMBL" id="FOGT01000002">
    <property type="protein sequence ID" value="SER59957.1"/>
    <property type="molecule type" value="Genomic_DNA"/>
</dbReference>
<dbReference type="GO" id="GO:0005737">
    <property type="term" value="C:cytoplasm"/>
    <property type="evidence" value="ECO:0007669"/>
    <property type="project" value="UniProtKB-SubCell"/>
</dbReference>
<proteinExistence type="inferred from homology"/>
<keyword evidence="3 5" id="KW-0963">Cytoplasm</keyword>
<feature type="region of interest" description="Disordered" evidence="6">
    <location>
        <begin position="137"/>
        <end position="161"/>
    </location>
</feature>
<dbReference type="Proteomes" id="UP000198571">
    <property type="component" value="Unassembled WGS sequence"/>
</dbReference>
<keyword evidence="4 5" id="KW-0648">Protein biosynthesis</keyword>
<dbReference type="GO" id="GO:0006415">
    <property type="term" value="P:translational termination"/>
    <property type="evidence" value="ECO:0007669"/>
    <property type="project" value="UniProtKB-UniRule"/>
</dbReference>
<dbReference type="STRING" id="1601833.SAMN05518684_102235"/>
<name>A0A1H9QHR3_9BACI</name>
<comment type="subcellular location">
    <subcellularLocation>
        <location evidence="1 5">Cytoplasm</location>
    </subcellularLocation>
</comment>
<feature type="domain" description="Ribosome recycling factor" evidence="7">
    <location>
        <begin position="21"/>
        <end position="182"/>
    </location>
</feature>
<dbReference type="AlphaFoldDB" id="A0A1H9QHR3"/>
<dbReference type="FunFam" id="1.10.132.20:FF:000001">
    <property type="entry name" value="Ribosome-recycling factor"/>
    <property type="match status" value="1"/>
</dbReference>
<feature type="compositionally biased region" description="Basic and acidic residues" evidence="6">
    <location>
        <begin position="137"/>
        <end position="157"/>
    </location>
</feature>
<dbReference type="SUPFAM" id="SSF55194">
    <property type="entry name" value="Ribosome recycling factor, RRF"/>
    <property type="match status" value="1"/>
</dbReference>
<dbReference type="FunFam" id="3.30.1360.40:FF:000001">
    <property type="entry name" value="Ribosome-recycling factor"/>
    <property type="match status" value="1"/>
</dbReference>
<dbReference type="OrthoDB" id="9804006at2"/>
<evidence type="ECO:0000313" key="9">
    <source>
        <dbReference type="Proteomes" id="UP000198571"/>
    </source>
</evidence>
<dbReference type="InterPro" id="IPR023584">
    <property type="entry name" value="Ribosome_recyc_fac_dom"/>
</dbReference>
<evidence type="ECO:0000256" key="3">
    <source>
        <dbReference type="ARBA" id="ARBA00022490"/>
    </source>
</evidence>
<dbReference type="Gene3D" id="3.30.1360.40">
    <property type="match status" value="1"/>
</dbReference>
<dbReference type="CDD" id="cd00520">
    <property type="entry name" value="RRF"/>
    <property type="match status" value="1"/>
</dbReference>
<evidence type="ECO:0000259" key="7">
    <source>
        <dbReference type="Pfam" id="PF01765"/>
    </source>
</evidence>
<accession>A0A1H9QHR3</accession>
<evidence type="ECO:0000256" key="1">
    <source>
        <dbReference type="ARBA" id="ARBA00004496"/>
    </source>
</evidence>
<evidence type="ECO:0000256" key="4">
    <source>
        <dbReference type="ARBA" id="ARBA00022917"/>
    </source>
</evidence>
<dbReference type="PANTHER" id="PTHR20982">
    <property type="entry name" value="RIBOSOME RECYCLING FACTOR"/>
    <property type="match status" value="1"/>
</dbReference>
<reference evidence="9" key="1">
    <citation type="submission" date="2016-10" db="EMBL/GenBank/DDBJ databases">
        <authorList>
            <person name="Varghese N."/>
            <person name="Submissions S."/>
        </authorList>
    </citation>
    <scope>NUCLEOTIDE SEQUENCE [LARGE SCALE GENOMIC DNA]</scope>
    <source>
        <strain evidence="9">S9</strain>
    </source>
</reference>
<dbReference type="GO" id="GO:0043023">
    <property type="term" value="F:ribosomal large subunit binding"/>
    <property type="evidence" value="ECO:0007669"/>
    <property type="project" value="TreeGrafter"/>
</dbReference>
<organism evidence="8 9">
    <name type="scientific">Salipaludibacillus aurantiacus</name>
    <dbReference type="NCBI Taxonomy" id="1601833"/>
    <lineage>
        <taxon>Bacteria</taxon>
        <taxon>Bacillati</taxon>
        <taxon>Bacillota</taxon>
        <taxon>Bacilli</taxon>
        <taxon>Bacillales</taxon>
        <taxon>Bacillaceae</taxon>
    </lineage>
</organism>
<keyword evidence="9" id="KW-1185">Reference proteome</keyword>
<comment type="similarity">
    <text evidence="2 5">Belongs to the RRF family.</text>
</comment>
<dbReference type="Pfam" id="PF01765">
    <property type="entry name" value="RRF"/>
    <property type="match status" value="1"/>
</dbReference>
<dbReference type="PANTHER" id="PTHR20982:SF3">
    <property type="entry name" value="MITOCHONDRIAL RIBOSOME RECYCLING FACTOR PSEUDO 1"/>
    <property type="match status" value="1"/>
</dbReference>
<sequence length="185" mass="20922">MSQEVLKNAELKMNKSVESFTRELSTLRAGRANPSLLDKVQVEYYGMMTPLNQLASVTVPEGRMLLIQPFDKSSISDIEKAIQKADLGLTPSNDGNIIRITIPALTEERRNELVKLVGRYSEDAKVAVRNVRREANDELKKMQKDGDMTEDELRRSQDNVQKLTDSTIKSIDEIAKNKEADIREV</sequence>
<evidence type="ECO:0000256" key="5">
    <source>
        <dbReference type="HAMAP-Rule" id="MF_00040"/>
    </source>
</evidence>
<comment type="function">
    <text evidence="5">Responsible for the release of ribosomes from messenger RNA at the termination of protein biosynthesis. May increase the efficiency of translation by recycling ribosomes from one round of translation to another.</text>
</comment>
<gene>
    <name evidence="5" type="primary">frr</name>
    <name evidence="8" type="ORF">SAMN05518684_102235</name>
</gene>